<dbReference type="Proteomes" id="UP000537141">
    <property type="component" value="Unassembled WGS sequence"/>
</dbReference>
<dbReference type="PIRSF" id="PIRSF002825">
    <property type="entry name" value="CfbpA"/>
    <property type="match status" value="1"/>
</dbReference>
<dbReference type="AlphaFoldDB" id="A0A7X0NH08"/>
<dbReference type="EMBL" id="JACHHU010000012">
    <property type="protein sequence ID" value="MBB6543309.1"/>
    <property type="molecule type" value="Genomic_DNA"/>
</dbReference>
<feature type="binding site" evidence="3">
    <location>
        <position position="227"/>
    </location>
    <ligand>
        <name>Fe cation</name>
        <dbReference type="ChEBI" id="CHEBI:24875"/>
    </ligand>
</feature>
<reference evidence="4 5" key="1">
    <citation type="submission" date="2020-08" db="EMBL/GenBank/DDBJ databases">
        <title>Genomic Encyclopedia of Type Strains, Phase IV (KMG-IV): sequencing the most valuable type-strain genomes for metagenomic binning, comparative biology and taxonomic classification.</title>
        <authorList>
            <person name="Goeker M."/>
        </authorList>
    </citation>
    <scope>NUCLEOTIDE SEQUENCE [LARGE SCALE GENOMIC DNA]</scope>
    <source>
        <strain evidence="4 5">DSM 26287</strain>
    </source>
</reference>
<evidence type="ECO:0000256" key="3">
    <source>
        <dbReference type="PIRSR" id="PIRSR002825-1"/>
    </source>
</evidence>
<accession>A0A7X0NH08</accession>
<dbReference type="InterPro" id="IPR026045">
    <property type="entry name" value="Ferric-bd"/>
</dbReference>
<gene>
    <name evidence="4" type="ORF">HNQ55_001817</name>
</gene>
<protein>
    <submittedName>
        <fullName evidence="4">Iron(III) transport system substrate-binding protein</fullName>
    </submittedName>
</protein>
<comment type="similarity">
    <text evidence="1">Belongs to the bacterial solute-binding protein 1 family.</text>
</comment>
<dbReference type="PANTHER" id="PTHR30006:SF15">
    <property type="entry name" value="IRON-UTILIZATION PERIPLASMIC PROTEIN"/>
    <property type="match status" value="1"/>
</dbReference>
<evidence type="ECO:0000313" key="5">
    <source>
        <dbReference type="Proteomes" id="UP000537141"/>
    </source>
</evidence>
<dbReference type="SUPFAM" id="SSF53850">
    <property type="entry name" value="Periplasmic binding protein-like II"/>
    <property type="match status" value="1"/>
</dbReference>
<keyword evidence="2" id="KW-0732">Signal</keyword>
<dbReference type="Gene3D" id="3.40.190.10">
    <property type="entry name" value="Periplasmic binding protein-like II"/>
    <property type="match status" value="2"/>
</dbReference>
<proteinExistence type="inferred from homology"/>
<evidence type="ECO:0000256" key="1">
    <source>
        <dbReference type="ARBA" id="ARBA00008520"/>
    </source>
</evidence>
<dbReference type="Pfam" id="PF13343">
    <property type="entry name" value="SBP_bac_6"/>
    <property type="match status" value="1"/>
</dbReference>
<feature type="binding site" evidence="3">
    <location>
        <position position="226"/>
    </location>
    <ligand>
        <name>Fe cation</name>
        <dbReference type="ChEBI" id="CHEBI:24875"/>
    </ligand>
</feature>
<comment type="caution">
    <text evidence="4">The sequence shown here is derived from an EMBL/GenBank/DDBJ whole genome shotgun (WGS) entry which is preliminary data.</text>
</comment>
<organism evidence="4 5">
    <name type="scientific">Thalassotalea piscium</name>
    <dbReference type="NCBI Taxonomy" id="1230533"/>
    <lineage>
        <taxon>Bacteria</taxon>
        <taxon>Pseudomonadati</taxon>
        <taxon>Pseudomonadota</taxon>
        <taxon>Gammaproteobacteria</taxon>
        <taxon>Alteromonadales</taxon>
        <taxon>Colwelliaceae</taxon>
        <taxon>Thalassotalea</taxon>
    </lineage>
</organism>
<dbReference type="PANTHER" id="PTHR30006">
    <property type="entry name" value="THIAMINE-BINDING PERIPLASMIC PROTEIN-RELATED"/>
    <property type="match status" value="1"/>
</dbReference>
<keyword evidence="3" id="KW-0408">Iron</keyword>
<name>A0A7X0NH08_9GAMM</name>
<dbReference type="GO" id="GO:0030288">
    <property type="term" value="C:outer membrane-bounded periplasmic space"/>
    <property type="evidence" value="ECO:0007669"/>
    <property type="project" value="TreeGrafter"/>
</dbReference>
<dbReference type="GO" id="GO:0046872">
    <property type="term" value="F:metal ion binding"/>
    <property type="evidence" value="ECO:0007669"/>
    <property type="project" value="UniProtKB-KW"/>
</dbReference>
<keyword evidence="5" id="KW-1185">Reference proteome</keyword>
<sequence>MSLQATKIVSNIHIVNALLLSLIFSFNVNANSDEVNVYSYRQPFLVKPLFDQFTDDTGIKVNVVFSKKGMSERLAREGKYSPADILLTTDISRLIELKDRDLIQVNNSEVLSQAIPSQYRSSDHTWFALTTRVRNIYSSKRLGDIAINYEDLADPKYKGRICTRSGKHAYNVALVASMIAEHGEAYTQQWLEKFKANLARKPQGGDRNQVQAIHQNLCDIALGNSYYFGQMLKDENQKAWTDAVNINFPNQSDRGAHVNVSGMALAKHSPNVNNAKALMAFLVSKPAQQLYAEINMEYPVRSDVAPSKLVASWGSFKADKLPLETIAKNRALALKLIDKALFDL</sequence>
<evidence type="ECO:0000313" key="4">
    <source>
        <dbReference type="EMBL" id="MBB6543309.1"/>
    </source>
</evidence>
<dbReference type="RefSeq" id="WP_184424098.1">
    <property type="nucleotide sequence ID" value="NZ_AP027362.1"/>
</dbReference>
<keyword evidence="3" id="KW-0479">Metal-binding</keyword>
<evidence type="ECO:0000256" key="2">
    <source>
        <dbReference type="ARBA" id="ARBA00022729"/>
    </source>
</evidence>